<dbReference type="Proteomes" id="UP000823889">
    <property type="component" value="Unassembled WGS sequence"/>
</dbReference>
<evidence type="ECO:0000256" key="5">
    <source>
        <dbReference type="ARBA" id="ARBA00022618"/>
    </source>
</evidence>
<dbReference type="InterPro" id="IPR046357">
    <property type="entry name" value="PPIase_dom_sf"/>
</dbReference>
<evidence type="ECO:0000256" key="11">
    <source>
        <dbReference type="HAMAP-Rule" id="MF_00303"/>
    </source>
</evidence>
<evidence type="ECO:0000256" key="10">
    <source>
        <dbReference type="ARBA" id="ARBA00029986"/>
    </source>
</evidence>
<accession>A0A9D2U908</accession>
<dbReference type="Pfam" id="PF05697">
    <property type="entry name" value="Trigger_N"/>
    <property type="match status" value="1"/>
</dbReference>
<reference evidence="15" key="2">
    <citation type="submission" date="2021-04" db="EMBL/GenBank/DDBJ databases">
        <authorList>
            <person name="Gilroy R."/>
        </authorList>
    </citation>
    <scope>NUCLEOTIDE SEQUENCE</scope>
    <source>
        <strain evidence="15">9264</strain>
    </source>
</reference>
<evidence type="ECO:0000256" key="8">
    <source>
        <dbReference type="ARBA" id="ARBA00023235"/>
    </source>
</evidence>
<dbReference type="SUPFAM" id="SSF109998">
    <property type="entry name" value="Triger factor/SurA peptide-binding domain-like"/>
    <property type="match status" value="1"/>
</dbReference>
<reference evidence="15" key="1">
    <citation type="journal article" date="2021" name="PeerJ">
        <title>Extensive microbial diversity within the chicken gut microbiome revealed by metagenomics and culture.</title>
        <authorList>
            <person name="Gilroy R."/>
            <person name="Ravi A."/>
            <person name="Getino M."/>
            <person name="Pursley I."/>
            <person name="Horton D.L."/>
            <person name="Alikhan N.F."/>
            <person name="Baker D."/>
            <person name="Gharbi K."/>
            <person name="Hall N."/>
            <person name="Watson M."/>
            <person name="Adriaenssens E.M."/>
            <person name="Foster-Nyarko E."/>
            <person name="Jarju S."/>
            <person name="Secka A."/>
            <person name="Antonio M."/>
            <person name="Oren A."/>
            <person name="Chaudhuri R.R."/>
            <person name="La Ragione R."/>
            <person name="Hildebrand F."/>
            <person name="Pallen M.J."/>
        </authorList>
    </citation>
    <scope>NUCLEOTIDE SEQUENCE</scope>
    <source>
        <strain evidence="15">9264</strain>
    </source>
</reference>
<protein>
    <recommendedName>
        <fullName evidence="4 11">Trigger factor</fullName>
        <shortName evidence="11">TF</shortName>
        <ecNumber evidence="3 11">5.2.1.8</ecNumber>
    </recommendedName>
    <alternativeName>
        <fullName evidence="10 11">PPIase</fullName>
    </alternativeName>
</protein>
<dbReference type="GO" id="GO:0005737">
    <property type="term" value="C:cytoplasm"/>
    <property type="evidence" value="ECO:0007669"/>
    <property type="project" value="UniProtKB-SubCell"/>
</dbReference>
<dbReference type="EC" id="5.2.1.8" evidence="3 11"/>
<evidence type="ECO:0000256" key="2">
    <source>
        <dbReference type="ARBA" id="ARBA00005464"/>
    </source>
</evidence>
<dbReference type="Pfam" id="PF05698">
    <property type="entry name" value="Trigger_C"/>
    <property type="match status" value="1"/>
</dbReference>
<name>A0A9D2U908_9BURK</name>
<organism evidence="15 16">
    <name type="scientific">Candidatus Paenalcaligenes intestinipullorum</name>
    <dbReference type="NCBI Taxonomy" id="2838718"/>
    <lineage>
        <taxon>Bacteria</taxon>
        <taxon>Pseudomonadati</taxon>
        <taxon>Pseudomonadota</taxon>
        <taxon>Betaproteobacteria</taxon>
        <taxon>Burkholderiales</taxon>
        <taxon>Alcaligenaceae</taxon>
        <taxon>Paenalcaligenes</taxon>
    </lineage>
</organism>
<comment type="catalytic activity">
    <reaction evidence="1 11 12">
        <text>[protein]-peptidylproline (omega=180) = [protein]-peptidylproline (omega=0)</text>
        <dbReference type="Rhea" id="RHEA:16237"/>
        <dbReference type="Rhea" id="RHEA-COMP:10747"/>
        <dbReference type="Rhea" id="RHEA-COMP:10748"/>
        <dbReference type="ChEBI" id="CHEBI:83833"/>
        <dbReference type="ChEBI" id="CHEBI:83834"/>
        <dbReference type="EC" id="5.2.1.8"/>
    </reaction>
</comment>
<evidence type="ECO:0000256" key="7">
    <source>
        <dbReference type="ARBA" id="ARBA00023186"/>
    </source>
</evidence>
<evidence type="ECO:0000256" key="4">
    <source>
        <dbReference type="ARBA" id="ARBA00016902"/>
    </source>
</evidence>
<dbReference type="InterPro" id="IPR037041">
    <property type="entry name" value="Trigger_fac_C_sf"/>
</dbReference>
<comment type="caution">
    <text evidence="15">The sequence shown here is derived from an EMBL/GenBank/DDBJ whole genome shotgun (WGS) entry which is preliminary data.</text>
</comment>
<dbReference type="PIRSF" id="PIRSF003095">
    <property type="entry name" value="Trigger_factor"/>
    <property type="match status" value="1"/>
</dbReference>
<dbReference type="InterPro" id="IPR001179">
    <property type="entry name" value="PPIase_FKBP_dom"/>
</dbReference>
<dbReference type="GO" id="GO:0043335">
    <property type="term" value="P:protein unfolding"/>
    <property type="evidence" value="ECO:0007669"/>
    <property type="project" value="TreeGrafter"/>
</dbReference>
<dbReference type="InterPro" id="IPR008881">
    <property type="entry name" value="Trigger_fac_ribosome-bd_bac"/>
</dbReference>
<dbReference type="GO" id="GO:0051083">
    <property type="term" value="P:'de novo' cotranslational protein folding"/>
    <property type="evidence" value="ECO:0007669"/>
    <property type="project" value="TreeGrafter"/>
</dbReference>
<evidence type="ECO:0000313" key="15">
    <source>
        <dbReference type="EMBL" id="HJD43939.1"/>
    </source>
</evidence>
<evidence type="ECO:0000256" key="3">
    <source>
        <dbReference type="ARBA" id="ARBA00013194"/>
    </source>
</evidence>
<dbReference type="GO" id="GO:0003755">
    <property type="term" value="F:peptidyl-prolyl cis-trans isomerase activity"/>
    <property type="evidence" value="ECO:0007669"/>
    <property type="project" value="UniProtKB-UniRule"/>
</dbReference>
<keyword evidence="6 11" id="KW-0697">Rotamase</keyword>
<dbReference type="SUPFAM" id="SSF102735">
    <property type="entry name" value="Trigger factor ribosome-binding domain"/>
    <property type="match status" value="1"/>
</dbReference>
<keyword evidence="8 11" id="KW-0413">Isomerase</keyword>
<dbReference type="Gene3D" id="3.10.50.40">
    <property type="match status" value="1"/>
</dbReference>
<dbReference type="EMBL" id="DWUQ01000053">
    <property type="protein sequence ID" value="HJD43939.1"/>
    <property type="molecule type" value="Genomic_DNA"/>
</dbReference>
<dbReference type="NCBIfam" id="TIGR00115">
    <property type="entry name" value="tig"/>
    <property type="match status" value="1"/>
</dbReference>
<dbReference type="InterPro" id="IPR005215">
    <property type="entry name" value="Trig_fac"/>
</dbReference>
<dbReference type="GO" id="GO:0044183">
    <property type="term" value="F:protein folding chaperone"/>
    <property type="evidence" value="ECO:0007669"/>
    <property type="project" value="TreeGrafter"/>
</dbReference>
<dbReference type="FunFam" id="3.10.50.40:FF:000001">
    <property type="entry name" value="Trigger factor"/>
    <property type="match status" value="1"/>
</dbReference>
<dbReference type="GO" id="GO:0051301">
    <property type="term" value="P:cell division"/>
    <property type="evidence" value="ECO:0007669"/>
    <property type="project" value="UniProtKB-KW"/>
</dbReference>
<dbReference type="SUPFAM" id="SSF54534">
    <property type="entry name" value="FKBP-like"/>
    <property type="match status" value="1"/>
</dbReference>
<evidence type="ECO:0000256" key="13">
    <source>
        <dbReference type="RuleBase" id="RU003914"/>
    </source>
</evidence>
<comment type="subcellular location">
    <subcellularLocation>
        <location evidence="11">Cytoplasm</location>
    </subcellularLocation>
    <text evidence="11">About half TF is bound to the ribosome near the polypeptide exit tunnel while the other half is free in the cytoplasm.</text>
</comment>
<sequence length="437" mass="47828">MQPEVEILSGLERRIDLEIATADIEKEVQAELRRVARSAKIQGFRPGKAPLSMIERSHGPSIRYDAINNELGKALDTALASTELRVAGAPNVEPKEDAPEGKMAFTATFEVYPEIELPNLSDLEVTRSVIEIGDAEVDNTIEILRKQRASFEAREGRAAQDGDRVSLNFVGTIDGVPFDGGSAEGFSFVLGEGRMLPEFEAATLGMKAGEEKTFPLSFPADYGGEEVAGKEAEFQITVTEVAEAVLPAVDADFAKSLGQAEGDIDALKADIRANVEREAKARVLARTKASVMDALLAAVSFDLPKSLVNNEVQARVANMREQLIERGMPEADVAKMPMPEDAFTEEAERRVRLGLLLADLVKANELQPKPEQVRARIEEFAQNYEQPEQVVAYYLSNPQQRGEIEAVVLEDNVVELVLSQAKVTDTEVPFEEIMGNN</sequence>
<dbReference type="PANTHER" id="PTHR30560">
    <property type="entry name" value="TRIGGER FACTOR CHAPERONE AND PEPTIDYL-PROLYL CIS/TRANS ISOMERASE"/>
    <property type="match status" value="1"/>
</dbReference>
<keyword evidence="11" id="KW-0963">Cytoplasm</keyword>
<evidence type="ECO:0000259" key="14">
    <source>
        <dbReference type="PROSITE" id="PS50059"/>
    </source>
</evidence>
<evidence type="ECO:0000256" key="9">
    <source>
        <dbReference type="ARBA" id="ARBA00023306"/>
    </source>
</evidence>
<gene>
    <name evidence="11 15" type="primary">tig</name>
    <name evidence="15" type="ORF">H9906_02785</name>
</gene>
<comment type="similarity">
    <text evidence="2 11 13">Belongs to the FKBP-type PPIase family. Tig subfamily.</text>
</comment>
<comment type="function">
    <text evidence="11">Involved in protein export. Acts as a chaperone by maintaining the newly synthesized protein in an open conformation. Functions as a peptidyl-prolyl cis-trans isomerase.</text>
</comment>
<dbReference type="Pfam" id="PF00254">
    <property type="entry name" value="FKBP_C"/>
    <property type="match status" value="1"/>
</dbReference>
<dbReference type="PROSITE" id="PS50059">
    <property type="entry name" value="FKBP_PPIASE"/>
    <property type="match status" value="1"/>
</dbReference>
<comment type="domain">
    <text evidence="11">Consists of 3 domains; the N-terminus binds the ribosome, the middle domain has PPIase activity, while the C-terminus has intrinsic chaperone activity on its own.</text>
</comment>
<dbReference type="InterPro" id="IPR036611">
    <property type="entry name" value="Trigger_fac_ribosome-bd_sf"/>
</dbReference>
<dbReference type="GO" id="GO:0015031">
    <property type="term" value="P:protein transport"/>
    <property type="evidence" value="ECO:0007669"/>
    <property type="project" value="UniProtKB-UniRule"/>
</dbReference>
<dbReference type="Gene3D" id="1.10.3120.10">
    <property type="entry name" value="Trigger factor, C-terminal domain"/>
    <property type="match status" value="1"/>
</dbReference>
<keyword evidence="7 11" id="KW-0143">Chaperone</keyword>
<dbReference type="GO" id="GO:0043022">
    <property type="term" value="F:ribosome binding"/>
    <property type="evidence" value="ECO:0007669"/>
    <property type="project" value="TreeGrafter"/>
</dbReference>
<dbReference type="AlphaFoldDB" id="A0A9D2U908"/>
<dbReference type="Gene3D" id="3.30.70.1050">
    <property type="entry name" value="Trigger factor ribosome-binding domain"/>
    <property type="match status" value="1"/>
</dbReference>
<evidence type="ECO:0000256" key="6">
    <source>
        <dbReference type="ARBA" id="ARBA00023110"/>
    </source>
</evidence>
<dbReference type="InterPro" id="IPR008880">
    <property type="entry name" value="Trigger_fac_C"/>
</dbReference>
<dbReference type="HAMAP" id="MF_00303">
    <property type="entry name" value="Trigger_factor_Tig"/>
    <property type="match status" value="1"/>
</dbReference>
<evidence type="ECO:0000256" key="1">
    <source>
        <dbReference type="ARBA" id="ARBA00000971"/>
    </source>
</evidence>
<feature type="domain" description="PPIase FKBP-type" evidence="14">
    <location>
        <begin position="162"/>
        <end position="250"/>
    </location>
</feature>
<proteinExistence type="inferred from homology"/>
<dbReference type="PANTHER" id="PTHR30560:SF3">
    <property type="entry name" value="TRIGGER FACTOR-LIKE PROTEIN TIG, CHLOROPLASTIC"/>
    <property type="match status" value="1"/>
</dbReference>
<keyword evidence="5 11" id="KW-0132">Cell division</keyword>
<dbReference type="InterPro" id="IPR027304">
    <property type="entry name" value="Trigger_fact/SurA_dom_sf"/>
</dbReference>
<keyword evidence="9 11" id="KW-0131">Cell cycle</keyword>
<evidence type="ECO:0000313" key="16">
    <source>
        <dbReference type="Proteomes" id="UP000823889"/>
    </source>
</evidence>
<evidence type="ECO:0000256" key="12">
    <source>
        <dbReference type="PROSITE-ProRule" id="PRU00277"/>
    </source>
</evidence>